<protein>
    <submittedName>
        <fullName evidence="1">Uncharacterized protein</fullName>
    </submittedName>
</protein>
<reference evidence="1 2" key="1">
    <citation type="submission" date="2018-02" db="EMBL/GenBank/DDBJ databases">
        <title>The genomes of Aspergillus section Nigri reveals drivers in fungal speciation.</title>
        <authorList>
            <consortium name="DOE Joint Genome Institute"/>
            <person name="Vesth T.C."/>
            <person name="Nybo J."/>
            <person name="Theobald S."/>
            <person name="Brandl J."/>
            <person name="Frisvad J.C."/>
            <person name="Nielsen K.F."/>
            <person name="Lyhne E.K."/>
            <person name="Kogle M.E."/>
            <person name="Kuo A."/>
            <person name="Riley R."/>
            <person name="Clum A."/>
            <person name="Nolan M."/>
            <person name="Lipzen A."/>
            <person name="Salamov A."/>
            <person name="Henrissat B."/>
            <person name="Wiebenga A."/>
            <person name="De vries R.P."/>
            <person name="Grigoriev I.V."/>
            <person name="Mortensen U.H."/>
            <person name="Andersen M.R."/>
            <person name="Baker S.E."/>
        </authorList>
    </citation>
    <scope>NUCLEOTIDE SEQUENCE [LARGE SCALE GENOMIC DNA]</scope>
    <source>
        <strain evidence="1 2">CBS 707.79</strain>
    </source>
</reference>
<dbReference type="EMBL" id="KZ825865">
    <property type="protein sequence ID" value="PYH94808.1"/>
    <property type="molecule type" value="Genomic_DNA"/>
</dbReference>
<name>A0A319E2M3_9EURO</name>
<dbReference type="VEuPathDB" id="FungiDB:BO71DRAFT_352744"/>
<dbReference type="STRING" id="1448320.A0A319E2M3"/>
<organism evidence="1 2">
    <name type="scientific">Aspergillus ellipticus CBS 707.79</name>
    <dbReference type="NCBI Taxonomy" id="1448320"/>
    <lineage>
        <taxon>Eukaryota</taxon>
        <taxon>Fungi</taxon>
        <taxon>Dikarya</taxon>
        <taxon>Ascomycota</taxon>
        <taxon>Pezizomycotina</taxon>
        <taxon>Eurotiomycetes</taxon>
        <taxon>Eurotiomycetidae</taxon>
        <taxon>Eurotiales</taxon>
        <taxon>Aspergillaceae</taxon>
        <taxon>Aspergillus</taxon>
        <taxon>Aspergillus subgen. Circumdati</taxon>
    </lineage>
</organism>
<dbReference type="Proteomes" id="UP000247810">
    <property type="component" value="Unassembled WGS sequence"/>
</dbReference>
<dbReference type="SUPFAM" id="SSF52540">
    <property type="entry name" value="P-loop containing nucleoside triphosphate hydrolases"/>
    <property type="match status" value="1"/>
</dbReference>
<evidence type="ECO:0000313" key="2">
    <source>
        <dbReference type="Proteomes" id="UP000247810"/>
    </source>
</evidence>
<accession>A0A319E2M3</accession>
<sequence length="580" mass="66084">MIIPCICEQGFFAMSSDSIEQKQCTYCNHTVSEHDDVETPSGCPPSALHLEEFEEPGIDKVTQSPLTCLREDTISAFAEVVKANPVVHVRGTPSSGKTTLAYLLSDHLLENGWKVFFLKTWGLQLRSYCTGDETAWDGLKRKLHQKYPGCNPRDIFAPKTVLLVDEAQGSYSDEMFWNQVVKERMDGFLHEGFHICFFCSYGSPYTCVEAQFYTPATFHPEQRITLTPQPTSDSPGIGLFFNQTEFEDAVARRIRHFTEYFTLHREAKEYLFALTNGHPGAVDGVLSYIYKVYRSQIKHGKLSEITKELVIYSLNDEAKVWTHLSGRAIARSFPRGSALTPEAATVLADISETGSIPWDNRPGMQVCFTQGWIHKVIARENSLPLEKELAVLPSRLHEKWVERHIGDEQTPLPGKYSTLRKLCLEVLSQFSVMSLRHSSQGKKMSSAARFRSVEAQYQDEFYKAFKTVAGRGVPICSEWSRTKQGRLDFWIPEKMWAIELLRDSSRIDEHVSRFKNTGQYHGWLVEGMIKEWIVVNCATTLPASDCSDPNLIHAIFQEDYKVLHVYDHQRRSLGVTRLQN</sequence>
<keyword evidence="2" id="KW-1185">Reference proteome</keyword>
<gene>
    <name evidence="1" type="ORF">BO71DRAFT_352744</name>
</gene>
<dbReference type="OrthoDB" id="2364732at2759"/>
<proteinExistence type="predicted"/>
<dbReference type="InterPro" id="IPR027417">
    <property type="entry name" value="P-loop_NTPase"/>
</dbReference>
<dbReference type="AlphaFoldDB" id="A0A319E2M3"/>
<evidence type="ECO:0000313" key="1">
    <source>
        <dbReference type="EMBL" id="PYH94808.1"/>
    </source>
</evidence>